<dbReference type="Proteomes" id="UP000005633">
    <property type="component" value="Chromosome"/>
</dbReference>
<dbReference type="HOGENOM" id="CLU_3179666_0_0_4"/>
<dbReference type="EMBL" id="CP003153">
    <property type="protein sequence ID" value="AEV25198.1"/>
    <property type="molecule type" value="Genomic_DNA"/>
</dbReference>
<organism evidence="1 2">
    <name type="scientific">Azospira oryzae (strain ATCC BAA-33 / DSM 13638 / PS)</name>
    <name type="common">Dechlorosoma suillum</name>
    <dbReference type="NCBI Taxonomy" id="640081"/>
    <lineage>
        <taxon>Bacteria</taxon>
        <taxon>Pseudomonadati</taxon>
        <taxon>Pseudomonadota</taxon>
        <taxon>Betaproteobacteria</taxon>
        <taxon>Rhodocyclales</taxon>
        <taxon>Rhodocyclaceae</taxon>
        <taxon>Azospira</taxon>
    </lineage>
</organism>
<protein>
    <submittedName>
        <fullName evidence="1">Uncharacterized protein</fullName>
    </submittedName>
</protein>
<evidence type="ECO:0000313" key="2">
    <source>
        <dbReference type="Proteomes" id="UP000005633"/>
    </source>
</evidence>
<dbReference type="KEGG" id="dsu:Dsui_0791"/>
<name>G8QHP7_AZOOP</name>
<proteinExistence type="predicted"/>
<reference evidence="1 2" key="1">
    <citation type="journal article" date="2012" name="J. Bacteriol.">
        <title>Complete genome sequence of the anaerobic perchlorate-reducing bacterium Azospira suillum strain PS.</title>
        <authorList>
            <person name="Byrne-Bailey K.G."/>
            <person name="Coates J.D."/>
        </authorList>
    </citation>
    <scope>NUCLEOTIDE SEQUENCE [LARGE SCALE GENOMIC DNA]</scope>
    <source>
        <strain evidence="2">ATCC BAA-33 / DSM 13638 / PS</strain>
    </source>
</reference>
<dbReference type="AlphaFoldDB" id="G8QHP7"/>
<evidence type="ECO:0000313" key="1">
    <source>
        <dbReference type="EMBL" id="AEV25198.1"/>
    </source>
</evidence>
<sequence>MLKKVVSEVMAYAKCVKGRVVTSWEAHLPSRHSLLMSLCNPSEKET</sequence>
<accession>G8QHP7</accession>
<gene>
    <name evidence="1" type="ordered locus">Dsui_0791</name>
</gene>